<comment type="caution">
    <text evidence="1">The sequence shown here is derived from an EMBL/GenBank/DDBJ whole genome shotgun (WGS) entry which is preliminary data.</text>
</comment>
<evidence type="ECO:0000313" key="1">
    <source>
        <dbReference type="EMBL" id="PHV70275.1"/>
    </source>
</evidence>
<sequence length="547" mass="63789">MLMSEVNKMYKVLLVEDEVLVREAIAENIAWEEMGLTLLAACKNGKEAIEVIEGEVPDIVLTDICMPFVDGMQLSKYLFENHPQTKIIIFSGYDEFEYAKQALQYKVEEYLLKPVTAAELTELLVAISKELDKQRQEKNNIKKLRSSYYKHLPTIRSQVLNDLILGNKSEEEYREEMKESEIYLSKRYFKVAFIDSKETDFSQFKMEDNQNQSALLTFAIYNIVDEIITQDHLGVAFQQKDNRSIIIFESNLNQEFEKQVKQICKHIQDKMKAHLGVETIIGIGEKVDKLNKIYISYRGAYEATRYSYLCGYNCILSQEEIKTYKEPIDLSKNIEEVLLQVKKQSEEGIRLELDKIVKKIQATYLQKEEILIIMQKMILRANELLKLAGVETENIKNNDENWLTQFKQQKTVDEAFAITNSYLIEIMGQIYSLKEDMSKKQTLLALDYIEKNYQNSELTLQDICSYLTMSPSYFSATFKRETGETFIEVLTKKRIEKAKNMLKNTSLKNYEIAEKVGFSDPHYFSITFKKYTGKTPKEYAKESRDEL</sequence>
<keyword evidence="2" id="KW-1185">Reference proteome</keyword>
<proteinExistence type="predicted"/>
<dbReference type="EMBL" id="PEDL01000012">
    <property type="protein sequence ID" value="PHV70275.1"/>
    <property type="molecule type" value="Genomic_DNA"/>
</dbReference>
<organism evidence="1 2">
    <name type="scientific">Sporanaerobium hydrogeniformans</name>
    <dbReference type="NCBI Taxonomy" id="3072179"/>
    <lineage>
        <taxon>Bacteria</taxon>
        <taxon>Bacillati</taxon>
        <taxon>Bacillota</taxon>
        <taxon>Clostridia</taxon>
        <taxon>Lachnospirales</taxon>
        <taxon>Lachnospiraceae</taxon>
        <taxon>Sporanaerobium</taxon>
    </lineage>
</organism>
<dbReference type="Proteomes" id="UP000224460">
    <property type="component" value="Unassembled WGS sequence"/>
</dbReference>
<gene>
    <name evidence="1" type="ORF">CS063_11440</name>
</gene>
<name>A0AC61DAM3_9FIRM</name>
<evidence type="ECO:0000313" key="2">
    <source>
        <dbReference type="Proteomes" id="UP000224460"/>
    </source>
</evidence>
<reference evidence="1" key="1">
    <citation type="submission" date="2017-10" db="EMBL/GenBank/DDBJ databases">
        <title>Genome sequence of cellulolytic Lachnospiraceae bacterium XHS1971 isolated from hotspring sediment.</title>
        <authorList>
            <person name="Vasudevan G."/>
            <person name="Joshi A.J."/>
            <person name="Hivarkar S."/>
            <person name="Lanjekar V.B."/>
            <person name="Dhakephalkar P.K."/>
            <person name="Dagar S."/>
        </authorList>
    </citation>
    <scope>NUCLEOTIDE SEQUENCE</scope>
    <source>
        <strain evidence="1">XHS1971</strain>
    </source>
</reference>
<keyword evidence="1" id="KW-0238">DNA-binding</keyword>
<protein>
    <submittedName>
        <fullName evidence="1">DNA-binding response regulator</fullName>
    </submittedName>
</protein>
<accession>A0AC61DAM3</accession>